<dbReference type="SUPFAM" id="SSF53850">
    <property type="entry name" value="Periplasmic binding protein-like II"/>
    <property type="match status" value="1"/>
</dbReference>
<dbReference type="PANTHER" id="PTHR30126">
    <property type="entry name" value="HTH-TYPE TRANSCRIPTIONAL REGULATOR"/>
    <property type="match status" value="1"/>
</dbReference>
<evidence type="ECO:0000313" key="6">
    <source>
        <dbReference type="EMBL" id="EKN64155.1"/>
    </source>
</evidence>
<dbReference type="SUPFAM" id="SSF46785">
    <property type="entry name" value="Winged helix' DNA-binding domain"/>
    <property type="match status" value="1"/>
</dbReference>
<evidence type="ECO:0000259" key="5">
    <source>
        <dbReference type="PROSITE" id="PS50931"/>
    </source>
</evidence>
<dbReference type="EMBL" id="AJLS01000150">
    <property type="protein sequence ID" value="EKN64155.1"/>
    <property type="molecule type" value="Genomic_DNA"/>
</dbReference>
<sequence>MNIESLKMFCSVVDEGSISKAARLRFVSQPAVTRQIHQLEEVYGMLLFERVDGKLILSEAGKTLYPFAKEIIEYMKRSIEAIDELRGTQDTILRVGASLTIGEYLLPGLLGGFSKRYPDIKFSLTIGNTPTILSKLDNNDIDVALVEGAVKKENFIVEKFAEDELILVAPFHHQWKDREKIQITELPEEKMIWRESDSGTRLIVEEALKEKGILDQIESAMELGSMQSIKSAVEADLGVSLLPKLTVVKELKYGTLCEIKIADFHLTRDLWMVQKVHRFQKTGLRHFIDFIRRNEE</sequence>
<dbReference type="InterPro" id="IPR036388">
    <property type="entry name" value="WH-like_DNA-bd_sf"/>
</dbReference>
<dbReference type="Proteomes" id="UP000006316">
    <property type="component" value="Unassembled WGS sequence"/>
</dbReference>
<dbReference type="PATRIC" id="fig|1117379.3.peg.4913"/>
<dbReference type="eggNOG" id="COG0583">
    <property type="taxonomic scope" value="Bacteria"/>
</dbReference>
<dbReference type="RefSeq" id="WP_007087727.1">
    <property type="nucleotide sequence ID" value="NZ_AJLS01000150.1"/>
</dbReference>
<evidence type="ECO:0000256" key="2">
    <source>
        <dbReference type="ARBA" id="ARBA00023015"/>
    </source>
</evidence>
<dbReference type="InterPro" id="IPR000847">
    <property type="entry name" value="LysR_HTH_N"/>
</dbReference>
<keyword evidence="4" id="KW-0804">Transcription</keyword>
<comment type="caution">
    <text evidence="6">The sequence shown here is derived from an EMBL/GenBank/DDBJ whole genome shotgun (WGS) entry which is preliminary data.</text>
</comment>
<proteinExistence type="inferred from homology"/>
<evidence type="ECO:0000313" key="7">
    <source>
        <dbReference type="Proteomes" id="UP000006316"/>
    </source>
</evidence>
<dbReference type="InterPro" id="IPR005119">
    <property type="entry name" value="LysR_subst-bd"/>
</dbReference>
<name>K6BZ20_9BACI</name>
<dbReference type="CDD" id="cd08420">
    <property type="entry name" value="PBP2_CysL_like"/>
    <property type="match status" value="1"/>
</dbReference>
<feature type="domain" description="HTH lysR-type" evidence="5">
    <location>
        <begin position="1"/>
        <end position="58"/>
    </location>
</feature>
<dbReference type="PRINTS" id="PR00039">
    <property type="entry name" value="HTHLYSR"/>
</dbReference>
<dbReference type="Pfam" id="PF00126">
    <property type="entry name" value="HTH_1"/>
    <property type="match status" value="1"/>
</dbReference>
<reference evidence="6 7" key="1">
    <citation type="journal article" date="2012" name="Front. Microbiol.">
        <title>Redundancy and modularity in membrane-associated dissimilatory nitrate reduction in Bacillus.</title>
        <authorList>
            <person name="Heylen K."/>
            <person name="Keltjens J."/>
        </authorList>
    </citation>
    <scope>NUCLEOTIDE SEQUENCE [LARGE SCALE GENOMIC DNA]</scope>
    <source>
        <strain evidence="7">LMG 21833T</strain>
    </source>
</reference>
<protein>
    <submittedName>
        <fullName evidence="6">LysR family transcriptional regulator</fullName>
    </submittedName>
</protein>
<keyword evidence="7" id="KW-1185">Reference proteome</keyword>
<evidence type="ECO:0000256" key="3">
    <source>
        <dbReference type="ARBA" id="ARBA00023125"/>
    </source>
</evidence>
<evidence type="ECO:0000256" key="4">
    <source>
        <dbReference type="ARBA" id="ARBA00023163"/>
    </source>
</evidence>
<evidence type="ECO:0000256" key="1">
    <source>
        <dbReference type="ARBA" id="ARBA00009437"/>
    </source>
</evidence>
<dbReference type="Gene3D" id="3.40.190.290">
    <property type="match status" value="1"/>
</dbReference>
<dbReference type="GO" id="GO:0000976">
    <property type="term" value="F:transcription cis-regulatory region binding"/>
    <property type="evidence" value="ECO:0007669"/>
    <property type="project" value="TreeGrafter"/>
</dbReference>
<comment type="similarity">
    <text evidence="1">Belongs to the LysR transcriptional regulatory family.</text>
</comment>
<dbReference type="Pfam" id="PF03466">
    <property type="entry name" value="LysR_substrate"/>
    <property type="match status" value="1"/>
</dbReference>
<organism evidence="6 7">
    <name type="scientific">Neobacillus bataviensis LMG 21833</name>
    <dbReference type="NCBI Taxonomy" id="1117379"/>
    <lineage>
        <taxon>Bacteria</taxon>
        <taxon>Bacillati</taxon>
        <taxon>Bacillota</taxon>
        <taxon>Bacilli</taxon>
        <taxon>Bacillales</taxon>
        <taxon>Bacillaceae</taxon>
        <taxon>Neobacillus</taxon>
    </lineage>
</organism>
<dbReference type="InterPro" id="IPR036390">
    <property type="entry name" value="WH_DNA-bd_sf"/>
</dbReference>
<dbReference type="STRING" id="1117379.BABA_23680"/>
<gene>
    <name evidence="6" type="ORF">BABA_23680</name>
</gene>
<keyword evidence="2" id="KW-0805">Transcription regulation</keyword>
<keyword evidence="3" id="KW-0238">DNA-binding</keyword>
<dbReference type="AlphaFoldDB" id="K6BZ20"/>
<dbReference type="PROSITE" id="PS50931">
    <property type="entry name" value="HTH_LYSR"/>
    <property type="match status" value="1"/>
</dbReference>
<dbReference type="OrthoDB" id="9785745at2"/>
<accession>K6BZ20</accession>
<dbReference type="PANTHER" id="PTHR30126:SF39">
    <property type="entry name" value="HTH-TYPE TRANSCRIPTIONAL REGULATOR CYSL"/>
    <property type="match status" value="1"/>
</dbReference>
<dbReference type="GO" id="GO:0003700">
    <property type="term" value="F:DNA-binding transcription factor activity"/>
    <property type="evidence" value="ECO:0007669"/>
    <property type="project" value="InterPro"/>
</dbReference>
<dbReference type="Gene3D" id="1.10.10.10">
    <property type="entry name" value="Winged helix-like DNA-binding domain superfamily/Winged helix DNA-binding domain"/>
    <property type="match status" value="1"/>
</dbReference>